<evidence type="ECO:0000256" key="1">
    <source>
        <dbReference type="SAM" id="MobiDB-lite"/>
    </source>
</evidence>
<accession>A0A0R3TPG0</accession>
<reference evidence="2 3" key="2">
    <citation type="submission" date="2018-11" db="EMBL/GenBank/DDBJ databases">
        <authorList>
            <consortium name="Pathogen Informatics"/>
        </authorList>
    </citation>
    <scope>NUCLEOTIDE SEQUENCE [LARGE SCALE GENOMIC DNA]</scope>
</reference>
<sequence length="133" mass="14436">MMPARQSMEGKAHGATIAGQHCGSLNLYHHHGHHHQCRRHHPKVGSPSSSGPSQTPLRCRQVGGALATDPSAAFVLAVEDALASCDIDSPGARTAPPQHPSLSAIRQSPEVYRAVWKEYYQLRSVSQLQYLPN</sequence>
<dbReference type="AlphaFoldDB" id="A0A0R3TPG0"/>
<evidence type="ECO:0000313" key="4">
    <source>
        <dbReference type="WBParaSite" id="HNAJ_0000935901-mRNA-1"/>
    </source>
</evidence>
<gene>
    <name evidence="2" type="ORF">HNAJ_LOCUS9354</name>
</gene>
<keyword evidence="3" id="KW-1185">Reference proteome</keyword>
<organism evidence="4">
    <name type="scientific">Rodentolepis nana</name>
    <name type="common">Dwarf tapeworm</name>
    <name type="synonym">Hymenolepis nana</name>
    <dbReference type="NCBI Taxonomy" id="102285"/>
    <lineage>
        <taxon>Eukaryota</taxon>
        <taxon>Metazoa</taxon>
        <taxon>Spiralia</taxon>
        <taxon>Lophotrochozoa</taxon>
        <taxon>Platyhelminthes</taxon>
        <taxon>Cestoda</taxon>
        <taxon>Eucestoda</taxon>
        <taxon>Cyclophyllidea</taxon>
        <taxon>Hymenolepididae</taxon>
        <taxon>Rodentolepis</taxon>
    </lineage>
</organism>
<dbReference type="STRING" id="102285.A0A0R3TPG0"/>
<feature type="region of interest" description="Disordered" evidence="1">
    <location>
        <begin position="87"/>
        <end position="106"/>
    </location>
</feature>
<proteinExistence type="predicted"/>
<name>A0A0R3TPG0_RODNA</name>
<evidence type="ECO:0000313" key="3">
    <source>
        <dbReference type="Proteomes" id="UP000278807"/>
    </source>
</evidence>
<evidence type="ECO:0000313" key="2">
    <source>
        <dbReference type="EMBL" id="VDO05798.1"/>
    </source>
</evidence>
<dbReference type="WBParaSite" id="HNAJ_0000935901-mRNA-1">
    <property type="protein sequence ID" value="HNAJ_0000935901-mRNA-1"/>
    <property type="gene ID" value="HNAJ_0000935901"/>
</dbReference>
<feature type="compositionally biased region" description="Basic residues" evidence="1">
    <location>
        <begin position="31"/>
        <end position="43"/>
    </location>
</feature>
<protein>
    <submittedName>
        <fullName evidence="2 4">Uncharacterized protein</fullName>
    </submittedName>
</protein>
<dbReference type="EMBL" id="UZAE01012582">
    <property type="protein sequence ID" value="VDO05798.1"/>
    <property type="molecule type" value="Genomic_DNA"/>
</dbReference>
<reference evidence="4" key="1">
    <citation type="submission" date="2017-02" db="UniProtKB">
        <authorList>
            <consortium name="WormBaseParasite"/>
        </authorList>
    </citation>
    <scope>IDENTIFICATION</scope>
</reference>
<feature type="region of interest" description="Disordered" evidence="1">
    <location>
        <begin position="31"/>
        <end position="58"/>
    </location>
</feature>
<dbReference type="Proteomes" id="UP000278807">
    <property type="component" value="Unassembled WGS sequence"/>
</dbReference>